<dbReference type="Pfam" id="PF01488">
    <property type="entry name" value="Shikimate_DH"/>
    <property type="match status" value="1"/>
</dbReference>
<dbReference type="FunFam" id="3.40.50.720:FF:000031">
    <property type="entry name" value="Glutamyl-tRNA reductase"/>
    <property type="match status" value="1"/>
</dbReference>
<feature type="domain" description="Glutamyl-tRNA reductase N-terminal" evidence="14">
    <location>
        <begin position="22"/>
        <end position="172"/>
    </location>
</feature>
<dbReference type="GO" id="GO:0050661">
    <property type="term" value="F:NADP binding"/>
    <property type="evidence" value="ECO:0007669"/>
    <property type="project" value="InterPro"/>
</dbReference>
<dbReference type="InterPro" id="IPR036291">
    <property type="entry name" value="NAD(P)-bd_dom_sf"/>
</dbReference>
<dbReference type="Pfam" id="PF00745">
    <property type="entry name" value="GlutR_dimer"/>
    <property type="match status" value="1"/>
</dbReference>
<evidence type="ECO:0000256" key="8">
    <source>
        <dbReference type="PIRSR" id="PIRSR000445-1"/>
    </source>
</evidence>
<dbReference type="EMBL" id="JALJOU010000007">
    <property type="protein sequence ID" value="KAK9842447.1"/>
    <property type="molecule type" value="Genomic_DNA"/>
</dbReference>
<sequence length="463" mass="50688">MLRQSSNVNRYAMEAKSSIIAIGLTVHNTPVEIREKLSIPEAEWPRAIEELVSFPHIEEAAVLSTCNRMELYVVALSWHRGVREVEEWMSRSSGIPLEELRPHMFLFRDKDATGHLLRVAGGLDSLVMGEGQILAQVRQVYKVGQACPGFGRHLNGLFKQAITAGKRVRAETSIASGAVSVSSAAAELAQLKLPSHDFADAQVCVIGAGKMTRLLVKHLQSKGCERVTVLNRSRPRAEALAEEFPEVQFDIRLMPDLLECVAASDVIFAASGSEEILVHKEDLVGMPAASVAVGGLRRFVDISVPRNIAASVNELEGAARVFNVDDLKEVVSKNKHERRKAAAEAEGLLVEERLNFEAWRDSLETVPTIKALRGMAESIRAAELEKALRGLGDGLTKKQLRAVEELSRGIMNKLLHKPMEGLRCDGASASAVSETLANMEALERMYCLSRFLAEGTAAGGRRR</sequence>
<proteinExistence type="inferred from homology"/>
<evidence type="ECO:0000313" key="15">
    <source>
        <dbReference type="EMBL" id="KAK9842447.1"/>
    </source>
</evidence>
<reference evidence="15 16" key="1">
    <citation type="journal article" date="2024" name="Nat. Commun.">
        <title>Phylogenomics reveals the evolutionary origins of lichenization in chlorophyte algae.</title>
        <authorList>
            <person name="Puginier C."/>
            <person name="Libourel C."/>
            <person name="Otte J."/>
            <person name="Skaloud P."/>
            <person name="Haon M."/>
            <person name="Grisel S."/>
            <person name="Petersen M."/>
            <person name="Berrin J.G."/>
            <person name="Delaux P.M."/>
            <person name="Dal Grande F."/>
            <person name="Keller J."/>
        </authorList>
    </citation>
    <scope>NUCLEOTIDE SEQUENCE [LARGE SCALE GENOMIC DNA]</scope>
    <source>
        <strain evidence="15 16">SAG 245.80</strain>
    </source>
</reference>
<feature type="binding site" evidence="9">
    <location>
        <begin position="130"/>
        <end position="132"/>
    </location>
    <ligand>
        <name>substrate</name>
    </ligand>
</feature>
<feature type="active site" description="Nucleophile" evidence="8">
    <location>
        <position position="66"/>
    </location>
</feature>
<name>A0AAW1S9Z8_9CHLO</name>
<evidence type="ECO:0000256" key="11">
    <source>
        <dbReference type="RuleBase" id="RU000584"/>
    </source>
</evidence>
<dbReference type="SUPFAM" id="SSF69075">
    <property type="entry name" value="Glutamyl tRNA-reductase dimerization domain"/>
    <property type="match status" value="1"/>
</dbReference>
<accession>A0AAW1S9Z8</accession>
<evidence type="ECO:0000256" key="6">
    <source>
        <dbReference type="ARBA" id="ARBA00023244"/>
    </source>
</evidence>
<dbReference type="InterPro" id="IPR018214">
    <property type="entry name" value="GluRdtase_CS"/>
</dbReference>
<dbReference type="InterPro" id="IPR000343">
    <property type="entry name" value="4pyrrol_synth_GluRdtase"/>
</dbReference>
<protein>
    <recommendedName>
        <fullName evidence="3 11">Glutamyl-tRNA reductase</fullName>
        <ecNumber evidence="3 11">1.2.1.70</ecNumber>
    </recommendedName>
</protein>
<feature type="binding site" evidence="9">
    <location>
        <position position="125"/>
    </location>
    <ligand>
        <name>substrate</name>
    </ligand>
</feature>
<evidence type="ECO:0000259" key="14">
    <source>
        <dbReference type="Pfam" id="PF05201"/>
    </source>
</evidence>
<dbReference type="SUPFAM" id="SSF51735">
    <property type="entry name" value="NAD(P)-binding Rossmann-fold domains"/>
    <property type="match status" value="1"/>
</dbReference>
<dbReference type="SUPFAM" id="SSF69742">
    <property type="entry name" value="Glutamyl tRNA-reductase catalytic, N-terminal domain"/>
    <property type="match status" value="1"/>
</dbReference>
<dbReference type="Gene3D" id="3.40.50.720">
    <property type="entry name" value="NAD(P)-binding Rossmann-like Domain"/>
    <property type="match status" value="1"/>
</dbReference>
<keyword evidence="5 11" id="KW-0560">Oxidoreductase</keyword>
<dbReference type="HAMAP" id="MF_00087">
    <property type="entry name" value="Glu_tRNA_reductase"/>
    <property type="match status" value="1"/>
</dbReference>
<dbReference type="Proteomes" id="UP001445335">
    <property type="component" value="Unassembled WGS sequence"/>
</dbReference>
<dbReference type="CDD" id="cd05213">
    <property type="entry name" value="NAD_bind_Glutamyl_tRNA_reduct"/>
    <property type="match status" value="1"/>
</dbReference>
<comment type="caution">
    <text evidence="15">The sequence shown here is derived from an EMBL/GenBank/DDBJ whole genome shotgun (WGS) entry which is preliminary data.</text>
</comment>
<feature type="site" description="Important for activity" evidence="10">
    <location>
        <position position="115"/>
    </location>
</feature>
<feature type="domain" description="Tetrapyrrole biosynthesis glutamyl-tRNA reductase dimerisation" evidence="12">
    <location>
        <begin position="344"/>
        <end position="446"/>
    </location>
</feature>
<evidence type="ECO:0000256" key="7">
    <source>
        <dbReference type="ARBA" id="ARBA00047464"/>
    </source>
</evidence>
<feature type="binding site" evidence="9">
    <location>
        <begin position="65"/>
        <end position="68"/>
    </location>
    <ligand>
        <name>substrate</name>
    </ligand>
</feature>
<organism evidence="15 16">
    <name type="scientific">Elliptochloris bilobata</name>
    <dbReference type="NCBI Taxonomy" id="381761"/>
    <lineage>
        <taxon>Eukaryota</taxon>
        <taxon>Viridiplantae</taxon>
        <taxon>Chlorophyta</taxon>
        <taxon>core chlorophytes</taxon>
        <taxon>Trebouxiophyceae</taxon>
        <taxon>Trebouxiophyceae incertae sedis</taxon>
        <taxon>Elliptochloris clade</taxon>
        <taxon>Elliptochloris</taxon>
    </lineage>
</organism>
<evidence type="ECO:0000256" key="9">
    <source>
        <dbReference type="PIRSR" id="PIRSR000445-2"/>
    </source>
</evidence>
<gene>
    <name evidence="15" type="ORF">WJX81_000615</name>
</gene>
<feature type="domain" description="Quinate/shikimate 5-dehydrogenase/glutamyl-tRNA reductase" evidence="13">
    <location>
        <begin position="187"/>
        <end position="330"/>
    </location>
</feature>
<dbReference type="InterPro" id="IPR006151">
    <property type="entry name" value="Shikm_DH/Glu-tRNA_Rdtase"/>
</dbReference>
<dbReference type="PIRSF" id="PIRSF000445">
    <property type="entry name" value="4pyrrol_synth_GluRdtase"/>
    <property type="match status" value="1"/>
</dbReference>
<dbReference type="GO" id="GO:0006783">
    <property type="term" value="P:heme biosynthetic process"/>
    <property type="evidence" value="ECO:0007669"/>
    <property type="project" value="UniProtKB-ARBA"/>
</dbReference>
<dbReference type="NCBIfam" id="NF000744">
    <property type="entry name" value="PRK00045.1-3"/>
    <property type="match status" value="1"/>
</dbReference>
<dbReference type="PANTHER" id="PTHR43120:SF1">
    <property type="entry name" value="GLUTAMYL-TRNA REDUCTASE 1, CHLOROPLASTIC"/>
    <property type="match status" value="1"/>
</dbReference>
<evidence type="ECO:0000256" key="2">
    <source>
        <dbReference type="ARBA" id="ARBA00005916"/>
    </source>
</evidence>
<dbReference type="InterPro" id="IPR036343">
    <property type="entry name" value="GluRdtase_N_sf"/>
</dbReference>
<keyword evidence="4 11" id="KW-0521">NADP</keyword>
<evidence type="ECO:0000259" key="12">
    <source>
        <dbReference type="Pfam" id="PF00745"/>
    </source>
</evidence>
<dbReference type="EC" id="1.2.1.70" evidence="3 11"/>
<evidence type="ECO:0000256" key="5">
    <source>
        <dbReference type="ARBA" id="ARBA00023002"/>
    </source>
</evidence>
<comment type="pathway">
    <text evidence="1 11">Porphyrin-containing compound metabolism; protoporphyrin-IX biosynthesis; 5-aminolevulinate from L-glutamyl-tRNA(Glu): step 1/2.</text>
</comment>
<evidence type="ECO:0000256" key="3">
    <source>
        <dbReference type="ARBA" id="ARBA00012970"/>
    </source>
</evidence>
<dbReference type="InterPro" id="IPR015895">
    <property type="entry name" value="4pyrrol_synth_GluRdtase_N"/>
</dbReference>
<dbReference type="InterPro" id="IPR036453">
    <property type="entry name" value="GluRdtase_dimer_dom_sf"/>
</dbReference>
<dbReference type="Gene3D" id="3.30.460.30">
    <property type="entry name" value="Glutamyl-tRNA reductase, N-terminal domain"/>
    <property type="match status" value="1"/>
</dbReference>
<evidence type="ECO:0000259" key="13">
    <source>
        <dbReference type="Pfam" id="PF01488"/>
    </source>
</evidence>
<dbReference type="PANTHER" id="PTHR43120">
    <property type="entry name" value="GLUTAMYL-TRNA REDUCTASE 1, CHLOROPLASTIC"/>
    <property type="match status" value="1"/>
</dbReference>
<evidence type="ECO:0000256" key="1">
    <source>
        <dbReference type="ARBA" id="ARBA00005059"/>
    </source>
</evidence>
<dbReference type="FunFam" id="3.30.460.30:FF:000001">
    <property type="entry name" value="Glutamyl-tRNA reductase"/>
    <property type="match status" value="1"/>
</dbReference>
<keyword evidence="6 11" id="KW-0627">Porphyrin biosynthesis</keyword>
<dbReference type="GO" id="GO:0008883">
    <property type="term" value="F:glutamyl-tRNA reductase activity"/>
    <property type="evidence" value="ECO:0007669"/>
    <property type="project" value="UniProtKB-EC"/>
</dbReference>
<dbReference type="Pfam" id="PF05201">
    <property type="entry name" value="GlutR_N"/>
    <property type="match status" value="1"/>
</dbReference>
<dbReference type="AlphaFoldDB" id="A0AAW1S9Z8"/>
<keyword evidence="16" id="KW-1185">Reference proteome</keyword>
<evidence type="ECO:0000313" key="16">
    <source>
        <dbReference type="Proteomes" id="UP001445335"/>
    </source>
</evidence>
<comment type="catalytic activity">
    <reaction evidence="7 11">
        <text>(S)-4-amino-5-oxopentanoate + tRNA(Glu) + NADP(+) = L-glutamyl-tRNA(Glu) + NADPH + H(+)</text>
        <dbReference type="Rhea" id="RHEA:12344"/>
        <dbReference type="Rhea" id="RHEA-COMP:9663"/>
        <dbReference type="Rhea" id="RHEA-COMP:9680"/>
        <dbReference type="ChEBI" id="CHEBI:15378"/>
        <dbReference type="ChEBI" id="CHEBI:57501"/>
        <dbReference type="ChEBI" id="CHEBI:57783"/>
        <dbReference type="ChEBI" id="CHEBI:58349"/>
        <dbReference type="ChEBI" id="CHEBI:78442"/>
        <dbReference type="ChEBI" id="CHEBI:78520"/>
        <dbReference type="EC" id="1.2.1.70"/>
    </reaction>
</comment>
<comment type="similarity">
    <text evidence="2 11">Belongs to the glutamyl-tRNA reductase family.</text>
</comment>
<dbReference type="NCBIfam" id="TIGR01035">
    <property type="entry name" value="hemA"/>
    <property type="match status" value="1"/>
</dbReference>
<dbReference type="InterPro" id="IPR015896">
    <property type="entry name" value="4pyrrol_synth_GluRdtase_dimer"/>
</dbReference>
<dbReference type="PROSITE" id="PS00747">
    <property type="entry name" value="GLUTR"/>
    <property type="match status" value="1"/>
</dbReference>
<feature type="binding site" evidence="9">
    <location>
        <position position="136"/>
    </location>
    <ligand>
        <name>substrate</name>
    </ligand>
</feature>
<evidence type="ECO:0000256" key="4">
    <source>
        <dbReference type="ARBA" id="ARBA00022857"/>
    </source>
</evidence>
<evidence type="ECO:0000256" key="10">
    <source>
        <dbReference type="PIRSR" id="PIRSR000445-4"/>
    </source>
</evidence>